<evidence type="ECO:0000256" key="3">
    <source>
        <dbReference type="ARBA" id="ARBA00022840"/>
    </source>
</evidence>
<gene>
    <name evidence="5" type="ORF">EQ812_06260</name>
</gene>
<comment type="caution">
    <text evidence="5">The sequence shown here is derived from an EMBL/GenBank/DDBJ whole genome shotgun (WGS) entry which is preliminary data.</text>
</comment>
<dbReference type="InterPro" id="IPR027417">
    <property type="entry name" value="P-loop_NTPase"/>
</dbReference>
<dbReference type="Pfam" id="PF00005">
    <property type="entry name" value="ABC_tran"/>
    <property type="match status" value="1"/>
</dbReference>
<evidence type="ECO:0000256" key="1">
    <source>
        <dbReference type="ARBA" id="ARBA00022448"/>
    </source>
</evidence>
<name>A0A4Q9WCE1_STALU</name>
<proteinExistence type="predicted"/>
<dbReference type="GO" id="GO:0016887">
    <property type="term" value="F:ATP hydrolysis activity"/>
    <property type="evidence" value="ECO:0007669"/>
    <property type="project" value="InterPro"/>
</dbReference>
<reference evidence="5 6" key="1">
    <citation type="journal article" date="2019" name="Sci. Transl. Med.">
        <title>Quorum sensing between bacterial species on the skin protects against epidermal injury in atopic dermatitis.</title>
        <authorList>
            <person name="Williams M.R."/>
        </authorList>
    </citation>
    <scope>NUCLEOTIDE SEQUENCE [LARGE SCALE GENOMIC DNA]</scope>
    <source>
        <strain evidence="5 6">E7</strain>
    </source>
</reference>
<feature type="domain" description="ABC transporter" evidence="4">
    <location>
        <begin position="5"/>
        <end position="220"/>
    </location>
</feature>
<dbReference type="PROSITE" id="PS50893">
    <property type="entry name" value="ABC_TRANSPORTER_2"/>
    <property type="match status" value="1"/>
</dbReference>
<keyword evidence="3 5" id="KW-0067">ATP-binding</keyword>
<dbReference type="AlphaFoldDB" id="A0A4Q9WCE1"/>
<dbReference type="SMART" id="SM00382">
    <property type="entry name" value="AAA"/>
    <property type="match status" value="1"/>
</dbReference>
<dbReference type="Gene3D" id="3.40.50.300">
    <property type="entry name" value="P-loop containing nucleotide triphosphate hydrolases"/>
    <property type="match status" value="1"/>
</dbReference>
<dbReference type="GO" id="GO:0005524">
    <property type="term" value="F:ATP binding"/>
    <property type="evidence" value="ECO:0007669"/>
    <property type="project" value="UniProtKB-KW"/>
</dbReference>
<sequence>MDLAIKGKSLTKVINGQVIFSDMTIEFPNQSIIQIVGANGSGKSVTLKMLAQIYKPTVGNVTINGQVSYAPDHLPKSITLTVQQYLLFVEQLYEVQHSCFALDDLIQRFHIEAFLSQPIKQCSKGTQQKLNLIQCLLKQADIYILDEPFSGLDKQSVSVLTSILKYLKQYATVILTSHDEAQHYGLVTHQFKLSTQRLMKLTEQAQVSYKIIETQFVSQIDLNELVREFDMEIIEQRSTCTLIKVNQQQCNHVLKILIDKQYDITTVKEWT</sequence>
<dbReference type="InterPro" id="IPR003439">
    <property type="entry name" value="ABC_transporter-like_ATP-bd"/>
</dbReference>
<evidence type="ECO:0000256" key="2">
    <source>
        <dbReference type="ARBA" id="ARBA00022741"/>
    </source>
</evidence>
<dbReference type="Proteomes" id="UP000293637">
    <property type="component" value="Unassembled WGS sequence"/>
</dbReference>
<dbReference type="PANTHER" id="PTHR42939">
    <property type="entry name" value="ABC TRANSPORTER ATP-BINDING PROTEIN ALBC-RELATED"/>
    <property type="match status" value="1"/>
</dbReference>
<dbReference type="EMBL" id="SCHB01000003">
    <property type="protein sequence ID" value="TBW72708.1"/>
    <property type="molecule type" value="Genomic_DNA"/>
</dbReference>
<dbReference type="PANTHER" id="PTHR42939:SF1">
    <property type="entry name" value="ABC TRANSPORTER ATP-BINDING PROTEIN ALBC-RELATED"/>
    <property type="match status" value="1"/>
</dbReference>
<accession>A0A4Q9WCE1</accession>
<keyword evidence="1" id="KW-0813">Transport</keyword>
<evidence type="ECO:0000259" key="4">
    <source>
        <dbReference type="PROSITE" id="PS50893"/>
    </source>
</evidence>
<dbReference type="InterPro" id="IPR051782">
    <property type="entry name" value="ABC_Transporter_VariousFunc"/>
</dbReference>
<keyword evidence="2" id="KW-0547">Nucleotide-binding</keyword>
<protein>
    <submittedName>
        <fullName evidence="5">ABC transporter ATP-binding protein</fullName>
    </submittedName>
</protein>
<dbReference type="InterPro" id="IPR003593">
    <property type="entry name" value="AAA+_ATPase"/>
</dbReference>
<evidence type="ECO:0000313" key="6">
    <source>
        <dbReference type="Proteomes" id="UP000293637"/>
    </source>
</evidence>
<organism evidence="5 6">
    <name type="scientific">Staphylococcus lugdunensis</name>
    <dbReference type="NCBI Taxonomy" id="28035"/>
    <lineage>
        <taxon>Bacteria</taxon>
        <taxon>Bacillati</taxon>
        <taxon>Bacillota</taxon>
        <taxon>Bacilli</taxon>
        <taxon>Bacillales</taxon>
        <taxon>Staphylococcaceae</taxon>
        <taxon>Staphylococcus</taxon>
    </lineage>
</organism>
<dbReference type="SUPFAM" id="SSF52540">
    <property type="entry name" value="P-loop containing nucleoside triphosphate hydrolases"/>
    <property type="match status" value="1"/>
</dbReference>
<evidence type="ECO:0000313" key="5">
    <source>
        <dbReference type="EMBL" id="TBW72708.1"/>
    </source>
</evidence>